<evidence type="ECO:0000313" key="1">
    <source>
        <dbReference type="EMBL" id="KAG8651656.1"/>
    </source>
</evidence>
<organism evidence="1 2">
    <name type="scientific">Manihot esculenta</name>
    <name type="common">Cassava</name>
    <name type="synonym">Jatropha manihot</name>
    <dbReference type="NCBI Taxonomy" id="3983"/>
    <lineage>
        <taxon>Eukaryota</taxon>
        <taxon>Viridiplantae</taxon>
        <taxon>Streptophyta</taxon>
        <taxon>Embryophyta</taxon>
        <taxon>Tracheophyta</taxon>
        <taxon>Spermatophyta</taxon>
        <taxon>Magnoliopsida</taxon>
        <taxon>eudicotyledons</taxon>
        <taxon>Gunneridae</taxon>
        <taxon>Pentapetalae</taxon>
        <taxon>rosids</taxon>
        <taxon>fabids</taxon>
        <taxon>Malpighiales</taxon>
        <taxon>Euphorbiaceae</taxon>
        <taxon>Crotonoideae</taxon>
        <taxon>Manihoteae</taxon>
        <taxon>Manihot</taxon>
    </lineage>
</organism>
<reference evidence="2" key="1">
    <citation type="journal article" date="2016" name="Nat. Biotechnol.">
        <title>Sequencing wild and cultivated cassava and related species reveals extensive interspecific hybridization and genetic diversity.</title>
        <authorList>
            <person name="Bredeson J.V."/>
            <person name="Lyons J.B."/>
            <person name="Prochnik S.E."/>
            <person name="Wu G.A."/>
            <person name="Ha C.M."/>
            <person name="Edsinger-Gonzales E."/>
            <person name="Grimwood J."/>
            <person name="Schmutz J."/>
            <person name="Rabbi I.Y."/>
            <person name="Egesi C."/>
            <person name="Nauluvula P."/>
            <person name="Lebot V."/>
            <person name="Ndunguru J."/>
            <person name="Mkamilo G."/>
            <person name="Bart R.S."/>
            <person name="Setter T.L."/>
            <person name="Gleadow R.M."/>
            <person name="Kulakow P."/>
            <person name="Ferguson M.E."/>
            <person name="Rounsley S."/>
            <person name="Rokhsar D.S."/>
        </authorList>
    </citation>
    <scope>NUCLEOTIDE SEQUENCE [LARGE SCALE GENOMIC DNA]</scope>
    <source>
        <strain evidence="2">cv. AM560-2</strain>
    </source>
</reference>
<gene>
    <name evidence="1" type="ORF">MANES_06G009850v8</name>
</gene>
<proteinExistence type="predicted"/>
<comment type="caution">
    <text evidence="1">The sequence shown here is derived from an EMBL/GenBank/DDBJ whole genome shotgun (WGS) entry which is preliminary data.</text>
</comment>
<sequence>MSYSWIIIFWILQCGYSCFQVENSWSIGIAFRSECSLFLVVVRELLMFKAHPARRWPHDLHFRNKFMFGIYVHVYCQYN</sequence>
<accession>A0ACB7HLD2</accession>
<keyword evidence="2" id="KW-1185">Reference proteome</keyword>
<dbReference type="EMBL" id="CM004392">
    <property type="protein sequence ID" value="KAG8651656.1"/>
    <property type="molecule type" value="Genomic_DNA"/>
</dbReference>
<protein>
    <submittedName>
        <fullName evidence="1">Uncharacterized protein</fullName>
    </submittedName>
</protein>
<name>A0ACB7HLD2_MANES</name>
<dbReference type="Proteomes" id="UP000091857">
    <property type="component" value="Chromosome 6"/>
</dbReference>
<evidence type="ECO:0000313" key="2">
    <source>
        <dbReference type="Proteomes" id="UP000091857"/>
    </source>
</evidence>